<name>A0A3Q8X8D6_9BACL</name>
<keyword evidence="3" id="KW-1185">Reference proteome</keyword>
<dbReference type="RefSeq" id="WP_126018654.1">
    <property type="nucleotide sequence ID" value="NZ_CP034437.1"/>
</dbReference>
<evidence type="ECO:0000256" key="1">
    <source>
        <dbReference type="SAM" id="SignalP"/>
    </source>
</evidence>
<reference evidence="3" key="1">
    <citation type="submission" date="2018-12" db="EMBL/GenBank/DDBJ databases">
        <title>Genome sequence of Peanibacillus sp.</title>
        <authorList>
            <person name="Subramani G."/>
            <person name="Srinivasan S."/>
            <person name="Kim M.K."/>
        </authorList>
    </citation>
    <scope>NUCLEOTIDE SEQUENCE [LARGE SCALE GENOMIC DNA]</scope>
    <source>
        <strain evidence="3">18JY67-1</strain>
    </source>
</reference>
<evidence type="ECO:0000313" key="2">
    <source>
        <dbReference type="EMBL" id="AZN42702.1"/>
    </source>
</evidence>
<sequence length="194" mass="20400">MKKTIASAVVGLSLSTLLVVPAMANTAMNGTGSSINGQPTITNNGAYGSTTTFNKPNAFGTPGSTGTPDVYGVPGTTKLYSDTNGRMGFNGSNAYYRYGNNGNVNTNSYNAPGYGNMNSYSYGTATHGNLTPYSYNGTSNRYTTASYNRANNLRATAVDTTTKKSTNWGWLGLLGLIGLAGMRSRSSDNDRERA</sequence>
<dbReference type="NCBIfam" id="NF038039">
    <property type="entry name" value="WGxxGxxG-CTERM"/>
    <property type="match status" value="1"/>
</dbReference>
<dbReference type="Proteomes" id="UP000272528">
    <property type="component" value="Chromosome"/>
</dbReference>
<dbReference type="OrthoDB" id="2627395at2"/>
<proteinExistence type="predicted"/>
<feature type="signal peptide" evidence="1">
    <location>
        <begin position="1"/>
        <end position="24"/>
    </location>
</feature>
<evidence type="ECO:0000313" key="3">
    <source>
        <dbReference type="Proteomes" id="UP000272528"/>
    </source>
</evidence>
<evidence type="ECO:0008006" key="4">
    <source>
        <dbReference type="Google" id="ProtNLM"/>
    </source>
</evidence>
<protein>
    <recommendedName>
        <fullName evidence="4">WGxxGxxG-CTERM domain-containing protein</fullName>
    </recommendedName>
</protein>
<accession>A0A3Q8X8D6</accession>
<feature type="chain" id="PRO_5018765034" description="WGxxGxxG-CTERM domain-containing protein" evidence="1">
    <location>
        <begin position="25"/>
        <end position="194"/>
    </location>
</feature>
<dbReference type="AlphaFoldDB" id="A0A3Q8X8D6"/>
<dbReference type="EMBL" id="CP034437">
    <property type="protein sequence ID" value="AZN42702.1"/>
    <property type="molecule type" value="Genomic_DNA"/>
</dbReference>
<gene>
    <name evidence="2" type="ORF">EJC50_25690</name>
</gene>
<keyword evidence="1" id="KW-0732">Signal</keyword>
<organism evidence="2 3">
    <name type="scientific">Paenibacillus albus</name>
    <dbReference type="NCBI Taxonomy" id="2495582"/>
    <lineage>
        <taxon>Bacteria</taxon>
        <taxon>Bacillati</taxon>
        <taxon>Bacillota</taxon>
        <taxon>Bacilli</taxon>
        <taxon>Bacillales</taxon>
        <taxon>Paenibacillaceae</taxon>
        <taxon>Paenibacillus</taxon>
    </lineage>
</organism>
<dbReference type="KEGG" id="palb:EJC50_25690"/>
<dbReference type="NCBIfam" id="NF041742">
    <property type="entry name" value="WGxxGxxG_fam"/>
    <property type="match status" value="1"/>
</dbReference>